<dbReference type="Gene3D" id="1.10.510.10">
    <property type="entry name" value="Transferase(Phosphotransferase) domain 1"/>
    <property type="match status" value="1"/>
</dbReference>
<dbReference type="PROSITE" id="PS00107">
    <property type="entry name" value="PROTEIN_KINASE_ATP"/>
    <property type="match status" value="1"/>
</dbReference>
<dbReference type="SMART" id="SM00220">
    <property type="entry name" value="S_TKc"/>
    <property type="match status" value="1"/>
</dbReference>
<reference evidence="6" key="2">
    <citation type="submission" date="2020-09" db="EMBL/GenBank/DDBJ databases">
        <authorList>
            <person name="Sun Q."/>
            <person name="Ohkuma M."/>
        </authorList>
    </citation>
    <scope>NUCLEOTIDE SEQUENCE</scope>
    <source>
        <strain evidence="6">JCM 13064</strain>
    </source>
</reference>
<feature type="binding site" evidence="3">
    <location>
        <position position="97"/>
    </location>
    <ligand>
        <name>ATP</name>
        <dbReference type="ChEBI" id="CHEBI:30616"/>
    </ligand>
</feature>
<gene>
    <name evidence="6" type="ORF">GCM10007964_69790</name>
</gene>
<keyword evidence="7" id="KW-1185">Reference proteome</keyword>
<sequence>MPPLNPGARAAVSLFKRSPPRREEDPITIRSRRDPGVDLHGPATARDAGHGHPAGRRSPDIDPWQVGGYRVLRRLGEGGMGVVYLAEGPSRVQVAVKVIHRHLAREPDFRRRFRREVAAARRVAPFSTAPVIDADVDGDTAYLVTEYVPGPTLFETVSRRGPLAGSALEGLAMSMAVALRAIHAADVIHRDLKPSNVLLSPVGPKVIDFGLATLPDTSTHSMTVMGTPAYMSPEHVRGLTISASSDMFSWAGVVVFAACGQPPFGAGAGHEVLYRVVHDAPRLPPLDGVLGELVTRALDKDPAARPTAAEVIETLAAGTAHRQARATGAGMEVPPAPSPARRRSWWPAPARSLRRFAPSRLRRRLARSRASSRRRAAGTRRLLWAGAGAAVLALGTAGAIAGSRLNLSLVPPPLAPRVSATTEPPARSTAERPAAGNEPTTGTAGSGPTTAPPGDTPAARPVTRPAGDNPLDAGGVRFYVQPDTDAARQARTWSAQGRTADGSLMRALSRIPQAMWLTGGSPADVTRVTRTAVAGAAQAGTVPVFVTNHIPGRDCWNGGAASPRDYQAWIDAVAEGIGGRPAVVMLEPSSLARMPGSPQCPQGGEEAGRQRYSDLSYAVRSLGALRHTAVYLDGGLDGWPAFGDTADRLLNAGLRRADGFYVNMVGYRTTERSLAYGVRMSKCLYLKTASRTATCAPAQIADVPDGLAGLPHFVVDTSRNGRGEWAAPRGRYPVPDEWCNPPGRGAGARPTTGTGHRLADALLWLNSPGFSNGRCTRGTSGPADPVYGLVTPAAGQWWPDRALDQAKNAVPPLIQRAPGGR</sequence>
<feature type="compositionally biased region" description="Low complexity" evidence="4">
    <location>
        <begin position="439"/>
        <end position="449"/>
    </location>
</feature>
<evidence type="ECO:0000256" key="2">
    <source>
        <dbReference type="ARBA" id="ARBA00022840"/>
    </source>
</evidence>
<protein>
    <recommendedName>
        <fullName evidence="5">Protein kinase domain-containing protein</fullName>
    </recommendedName>
</protein>
<dbReference type="SUPFAM" id="SSF56112">
    <property type="entry name" value="Protein kinase-like (PK-like)"/>
    <property type="match status" value="1"/>
</dbReference>
<dbReference type="InterPro" id="IPR008271">
    <property type="entry name" value="Ser/Thr_kinase_AS"/>
</dbReference>
<keyword evidence="2 3" id="KW-0067">ATP-binding</keyword>
<keyword evidence="1 3" id="KW-0547">Nucleotide-binding</keyword>
<dbReference type="InterPro" id="IPR016288">
    <property type="entry name" value="Beta_cellobiohydrolase"/>
</dbReference>
<feature type="domain" description="Protein kinase" evidence="5">
    <location>
        <begin position="69"/>
        <end position="324"/>
    </location>
</feature>
<dbReference type="SUPFAM" id="SSF51989">
    <property type="entry name" value="Glycosyl hydrolases family 6, cellulases"/>
    <property type="match status" value="1"/>
</dbReference>
<dbReference type="Gene3D" id="3.20.20.40">
    <property type="entry name" value="1, 4-beta cellobiohydrolase"/>
    <property type="match status" value="1"/>
</dbReference>
<dbReference type="InterPro" id="IPR017441">
    <property type="entry name" value="Protein_kinase_ATP_BS"/>
</dbReference>
<dbReference type="PRINTS" id="PR00733">
    <property type="entry name" value="GLHYDRLASE6"/>
</dbReference>
<dbReference type="Proteomes" id="UP000645217">
    <property type="component" value="Unassembled WGS sequence"/>
</dbReference>
<evidence type="ECO:0000313" key="6">
    <source>
        <dbReference type="EMBL" id="GGL17858.1"/>
    </source>
</evidence>
<dbReference type="GO" id="GO:0004553">
    <property type="term" value="F:hydrolase activity, hydrolyzing O-glycosyl compounds"/>
    <property type="evidence" value="ECO:0007669"/>
    <property type="project" value="InterPro"/>
</dbReference>
<feature type="region of interest" description="Disordered" evidence="4">
    <location>
        <begin position="325"/>
        <end position="344"/>
    </location>
</feature>
<dbReference type="EMBL" id="BMNT01000058">
    <property type="protein sequence ID" value="GGL17858.1"/>
    <property type="molecule type" value="Genomic_DNA"/>
</dbReference>
<proteinExistence type="predicted"/>
<dbReference type="GO" id="GO:0005524">
    <property type="term" value="F:ATP binding"/>
    <property type="evidence" value="ECO:0007669"/>
    <property type="project" value="UniProtKB-UniRule"/>
</dbReference>
<feature type="region of interest" description="Disordered" evidence="4">
    <location>
        <begin position="1"/>
        <end position="61"/>
    </location>
</feature>
<name>A0A917RPV9_9ACTN</name>
<dbReference type="PANTHER" id="PTHR34876:SF4">
    <property type="entry name" value="1,4-BETA-D-GLUCAN CELLOBIOHYDROLASE C-RELATED"/>
    <property type="match status" value="1"/>
</dbReference>
<dbReference type="PROSITE" id="PS00108">
    <property type="entry name" value="PROTEIN_KINASE_ST"/>
    <property type="match status" value="1"/>
</dbReference>
<feature type="compositionally biased region" description="Basic and acidic residues" evidence="4">
    <location>
        <begin position="20"/>
        <end position="37"/>
    </location>
</feature>
<dbReference type="InterPro" id="IPR011009">
    <property type="entry name" value="Kinase-like_dom_sf"/>
</dbReference>
<accession>A0A917RPV9</accession>
<feature type="region of interest" description="Disordered" evidence="4">
    <location>
        <begin position="415"/>
        <end position="477"/>
    </location>
</feature>
<dbReference type="Pfam" id="PF00069">
    <property type="entry name" value="Pkinase"/>
    <property type="match status" value="1"/>
</dbReference>
<dbReference type="CDD" id="cd14014">
    <property type="entry name" value="STKc_PknB_like"/>
    <property type="match status" value="1"/>
</dbReference>
<evidence type="ECO:0000313" key="7">
    <source>
        <dbReference type="Proteomes" id="UP000645217"/>
    </source>
</evidence>
<dbReference type="InterPro" id="IPR000719">
    <property type="entry name" value="Prot_kinase_dom"/>
</dbReference>
<dbReference type="Gene3D" id="3.30.200.20">
    <property type="entry name" value="Phosphorylase Kinase, domain 1"/>
    <property type="match status" value="1"/>
</dbReference>
<dbReference type="Pfam" id="PF01341">
    <property type="entry name" value="Glyco_hydro_6"/>
    <property type="match status" value="1"/>
</dbReference>
<comment type="caution">
    <text evidence="6">The sequence shown here is derived from an EMBL/GenBank/DDBJ whole genome shotgun (WGS) entry which is preliminary data.</text>
</comment>
<evidence type="ECO:0000256" key="4">
    <source>
        <dbReference type="SAM" id="MobiDB-lite"/>
    </source>
</evidence>
<dbReference type="AlphaFoldDB" id="A0A917RPV9"/>
<reference evidence="6" key="1">
    <citation type="journal article" date="2014" name="Int. J. Syst. Evol. Microbiol.">
        <title>Complete genome sequence of Corynebacterium casei LMG S-19264T (=DSM 44701T), isolated from a smear-ripened cheese.</title>
        <authorList>
            <consortium name="US DOE Joint Genome Institute (JGI-PGF)"/>
            <person name="Walter F."/>
            <person name="Albersmeier A."/>
            <person name="Kalinowski J."/>
            <person name="Ruckert C."/>
        </authorList>
    </citation>
    <scope>NUCLEOTIDE SEQUENCE</scope>
    <source>
        <strain evidence="6">JCM 13064</strain>
    </source>
</reference>
<evidence type="ECO:0000256" key="1">
    <source>
        <dbReference type="ARBA" id="ARBA00022741"/>
    </source>
</evidence>
<dbReference type="PANTHER" id="PTHR34876">
    <property type="match status" value="1"/>
</dbReference>
<evidence type="ECO:0000256" key="3">
    <source>
        <dbReference type="PROSITE-ProRule" id="PRU10141"/>
    </source>
</evidence>
<evidence type="ECO:0000259" key="5">
    <source>
        <dbReference type="PROSITE" id="PS50011"/>
    </source>
</evidence>
<dbReference type="PROSITE" id="PS50011">
    <property type="entry name" value="PROTEIN_KINASE_DOM"/>
    <property type="match status" value="1"/>
</dbReference>
<dbReference type="GO" id="GO:0004672">
    <property type="term" value="F:protein kinase activity"/>
    <property type="evidence" value="ECO:0007669"/>
    <property type="project" value="InterPro"/>
</dbReference>
<dbReference type="InterPro" id="IPR036434">
    <property type="entry name" value="Beta_cellobiohydrolase_sf"/>
</dbReference>
<dbReference type="GO" id="GO:0030245">
    <property type="term" value="P:cellulose catabolic process"/>
    <property type="evidence" value="ECO:0007669"/>
    <property type="project" value="InterPro"/>
</dbReference>
<organism evidence="6 7">
    <name type="scientific">Sphaerisporangium melleum</name>
    <dbReference type="NCBI Taxonomy" id="321316"/>
    <lineage>
        <taxon>Bacteria</taxon>
        <taxon>Bacillati</taxon>
        <taxon>Actinomycetota</taxon>
        <taxon>Actinomycetes</taxon>
        <taxon>Streptosporangiales</taxon>
        <taxon>Streptosporangiaceae</taxon>
        <taxon>Sphaerisporangium</taxon>
    </lineage>
</organism>